<evidence type="ECO:0000313" key="8">
    <source>
        <dbReference type="Proteomes" id="UP000008237"/>
    </source>
</evidence>
<feature type="compositionally biased region" description="Low complexity" evidence="5">
    <location>
        <begin position="666"/>
        <end position="677"/>
    </location>
</feature>
<dbReference type="GO" id="GO:0005730">
    <property type="term" value="C:nucleolus"/>
    <property type="evidence" value="ECO:0007669"/>
    <property type="project" value="TreeGrafter"/>
</dbReference>
<evidence type="ECO:0000256" key="2">
    <source>
        <dbReference type="ARBA" id="ARBA00005991"/>
    </source>
</evidence>
<protein>
    <submittedName>
        <fullName evidence="7">Regulator of nonsense transcripts 3A</fullName>
    </submittedName>
</protein>
<feature type="compositionally biased region" description="Basic and acidic residues" evidence="5">
    <location>
        <begin position="477"/>
        <end position="488"/>
    </location>
</feature>
<keyword evidence="4" id="KW-0539">Nucleus</keyword>
<evidence type="ECO:0000256" key="1">
    <source>
        <dbReference type="ARBA" id="ARBA00004123"/>
    </source>
</evidence>
<feature type="region of interest" description="Disordered" evidence="5">
    <location>
        <begin position="203"/>
        <end position="237"/>
    </location>
</feature>
<accession>E2BG06</accession>
<dbReference type="Gene3D" id="3.30.70.330">
    <property type="match status" value="1"/>
</dbReference>
<gene>
    <name evidence="7" type="ORF">EAI_14623</name>
</gene>
<feature type="compositionally biased region" description="Basic and acidic residues" evidence="5">
    <location>
        <begin position="642"/>
        <end position="655"/>
    </location>
</feature>
<dbReference type="PANTHER" id="PTHR13112">
    <property type="entry name" value="UPF3 REGULATOR OF NONSENSE TRANSCRIPTS-LIKE PROTEIN"/>
    <property type="match status" value="1"/>
</dbReference>
<dbReference type="AlphaFoldDB" id="E2BG06"/>
<dbReference type="GO" id="GO:0005737">
    <property type="term" value="C:cytoplasm"/>
    <property type="evidence" value="ECO:0007669"/>
    <property type="project" value="TreeGrafter"/>
</dbReference>
<dbReference type="OMA" id="LVIYQPG"/>
<dbReference type="EMBL" id="GL448096">
    <property type="protein sequence ID" value="EFN85408.1"/>
    <property type="molecule type" value="Genomic_DNA"/>
</dbReference>
<dbReference type="Pfam" id="PF03467">
    <property type="entry name" value="Smg4_UPF3"/>
    <property type="match status" value="1"/>
</dbReference>
<dbReference type="PhylomeDB" id="E2BG06"/>
<sequence length="694" mass="81401">MTEETQQSEVAAENDVGAVQNDTQTNLSDVGKVRDNKKEKCRPMTKVVIRRLPPTMTQEQFLEQISPLPEHDYFYFVKADMSLGQFAFSRAYINFTDQQDIFVFREKFDNYVFIDAKGVEYPAVVEFAPFQRLARKRHGRKKDLKCGTIESDSYYISFLESLKNQEIDSNVAQSKTEYSYQPPDNTTKKVTTTPLLEYLKQRKQEKQRLRDEKREERRRRDLERRRTKDDPIISKQTYNTEVNRSSKFMVLRSAKIQLEELLLPKFVENASIHEYQGEIFFHRYAEQEWHKSHQSFYERVKKPIQNVNNIKNQYSSDDKWVNGKNYLYRHKNDHVLKNPDLDRESSKDDKENKDERDKLSPKDLKNRTKRDDKVREKSSRDRETKPILKGYRDERNKDRDLKQRRYDEKKLYGRRDDREGVKEDKRIDLRDERKYEAKEDRKVEEKRGKSYEKMRQEKKKLAETKKQMADANVSEASPKKTREEHDSVQEVEDVTGGNVRESARDDEDSKHARDNERVQRNATEDRVTGEDAPEDRRDIAERGNSVDNADANEDDGSESKMESKVVKRRSSLESGGEGGTGDGNCLRRHKSLDGGGQSNLQKNESEEKEKDKKDPRLERRIRNKDRPAMEIYRPGMGKFSKQRLEREKSNNDERASLSQSPTPNPGASTSGKSGKSATEVRSMTFKRSVSRDVA</sequence>
<dbReference type="STRING" id="610380.E2BG06"/>
<dbReference type="GO" id="GO:0000184">
    <property type="term" value="P:nuclear-transcribed mRNA catabolic process, nonsense-mediated decay"/>
    <property type="evidence" value="ECO:0007669"/>
    <property type="project" value="UniProtKB-KW"/>
</dbReference>
<dbReference type="GO" id="GO:0045727">
    <property type="term" value="P:positive regulation of translation"/>
    <property type="evidence" value="ECO:0007669"/>
    <property type="project" value="TreeGrafter"/>
</dbReference>
<dbReference type="Proteomes" id="UP000008237">
    <property type="component" value="Unassembled WGS sequence"/>
</dbReference>
<feature type="region of interest" description="Disordered" evidence="5">
    <location>
        <begin position="331"/>
        <end position="694"/>
    </location>
</feature>
<evidence type="ECO:0000256" key="4">
    <source>
        <dbReference type="ARBA" id="ARBA00023242"/>
    </source>
</evidence>
<feature type="domain" description="UPF3" evidence="6">
    <location>
        <begin position="44"/>
        <end position="204"/>
    </location>
</feature>
<name>E2BG06_HARSA</name>
<feature type="compositionally biased region" description="Basic and acidic residues" evidence="5">
    <location>
        <begin position="333"/>
        <end position="468"/>
    </location>
</feature>
<evidence type="ECO:0000259" key="6">
    <source>
        <dbReference type="Pfam" id="PF03467"/>
    </source>
</evidence>
<comment type="similarity">
    <text evidence="2">Belongs to the RENT3 family.</text>
</comment>
<keyword evidence="8" id="KW-1185">Reference proteome</keyword>
<dbReference type="InterPro" id="IPR039722">
    <property type="entry name" value="Upf3"/>
</dbReference>
<dbReference type="InterPro" id="IPR035979">
    <property type="entry name" value="RBD_domain_sf"/>
</dbReference>
<dbReference type="OrthoDB" id="18087at2759"/>
<feature type="compositionally biased region" description="Basic and acidic residues" evidence="5">
    <location>
        <begin position="203"/>
        <end position="232"/>
    </location>
</feature>
<dbReference type="InterPro" id="IPR005120">
    <property type="entry name" value="UPF3_dom"/>
</dbReference>
<evidence type="ECO:0000256" key="3">
    <source>
        <dbReference type="ARBA" id="ARBA00023161"/>
    </source>
</evidence>
<organism evidence="8">
    <name type="scientific">Harpegnathos saltator</name>
    <name type="common">Jerdon's jumping ant</name>
    <dbReference type="NCBI Taxonomy" id="610380"/>
    <lineage>
        <taxon>Eukaryota</taxon>
        <taxon>Metazoa</taxon>
        <taxon>Ecdysozoa</taxon>
        <taxon>Arthropoda</taxon>
        <taxon>Hexapoda</taxon>
        <taxon>Insecta</taxon>
        <taxon>Pterygota</taxon>
        <taxon>Neoptera</taxon>
        <taxon>Endopterygota</taxon>
        <taxon>Hymenoptera</taxon>
        <taxon>Apocrita</taxon>
        <taxon>Aculeata</taxon>
        <taxon>Formicoidea</taxon>
        <taxon>Formicidae</taxon>
        <taxon>Ponerinae</taxon>
        <taxon>Ponerini</taxon>
        <taxon>Harpegnathos</taxon>
    </lineage>
</organism>
<feature type="compositionally biased region" description="Basic and acidic residues" evidence="5">
    <location>
        <begin position="501"/>
        <end position="541"/>
    </location>
</feature>
<dbReference type="CDD" id="cd12455">
    <property type="entry name" value="RRM_like_Smg4_UPF3"/>
    <property type="match status" value="1"/>
</dbReference>
<keyword evidence="3" id="KW-0866">Nonsense-mediated mRNA decay</keyword>
<evidence type="ECO:0000256" key="5">
    <source>
        <dbReference type="SAM" id="MobiDB-lite"/>
    </source>
</evidence>
<evidence type="ECO:0000313" key="7">
    <source>
        <dbReference type="EMBL" id="EFN85408.1"/>
    </source>
</evidence>
<reference evidence="7 8" key="1">
    <citation type="journal article" date="2010" name="Science">
        <title>Genomic comparison of the ants Camponotus floridanus and Harpegnathos saltator.</title>
        <authorList>
            <person name="Bonasio R."/>
            <person name="Zhang G."/>
            <person name="Ye C."/>
            <person name="Mutti N.S."/>
            <person name="Fang X."/>
            <person name="Qin N."/>
            <person name="Donahue G."/>
            <person name="Yang P."/>
            <person name="Li Q."/>
            <person name="Li C."/>
            <person name="Zhang P."/>
            <person name="Huang Z."/>
            <person name="Berger S.L."/>
            <person name="Reinberg D."/>
            <person name="Wang J."/>
            <person name="Liebig J."/>
        </authorList>
    </citation>
    <scope>NUCLEOTIDE SEQUENCE [LARGE SCALE GENOMIC DNA]</scope>
    <source>
        <strain evidence="7 8">R22 G/1</strain>
    </source>
</reference>
<dbReference type="InParanoid" id="E2BG06"/>
<dbReference type="InterPro" id="IPR012677">
    <property type="entry name" value="Nucleotide-bd_a/b_plait_sf"/>
</dbReference>
<feature type="compositionally biased region" description="Basic and acidic residues" evidence="5">
    <location>
        <begin position="603"/>
        <end position="628"/>
    </location>
</feature>
<proteinExistence type="inferred from homology"/>
<dbReference type="PANTHER" id="PTHR13112:SF0">
    <property type="entry name" value="FI21285P1"/>
    <property type="match status" value="1"/>
</dbReference>
<dbReference type="FunFam" id="3.30.70.330:FF:000717">
    <property type="entry name" value="regulator of nonsense transcripts 3B"/>
    <property type="match status" value="1"/>
</dbReference>
<dbReference type="SUPFAM" id="SSF54928">
    <property type="entry name" value="RNA-binding domain, RBD"/>
    <property type="match status" value="1"/>
</dbReference>
<feature type="region of interest" description="Disordered" evidence="5">
    <location>
        <begin position="1"/>
        <end position="37"/>
    </location>
</feature>
<dbReference type="GO" id="GO:0003729">
    <property type="term" value="F:mRNA binding"/>
    <property type="evidence" value="ECO:0007669"/>
    <property type="project" value="TreeGrafter"/>
</dbReference>
<comment type="subcellular location">
    <subcellularLocation>
        <location evidence="1">Nucleus</location>
    </subcellularLocation>
</comment>